<dbReference type="Proteomes" id="UP000182818">
    <property type="component" value="Unassembled WGS sequence"/>
</dbReference>
<keyword evidence="2" id="KW-1185">Reference proteome</keyword>
<protein>
    <submittedName>
        <fullName evidence="1">Uncharacterized protein</fullName>
    </submittedName>
</protein>
<name>A0A1H9RKE5_9LACO</name>
<accession>A0A1H9RKE5</accession>
<gene>
    <name evidence="1" type="ORF">SAMN04487973_11451</name>
</gene>
<evidence type="ECO:0000313" key="1">
    <source>
        <dbReference type="EMBL" id="SER73230.1"/>
    </source>
</evidence>
<dbReference type="RefSeq" id="WP_057806777.1">
    <property type="nucleotide sequence ID" value="NZ_BJYP01000029.1"/>
</dbReference>
<organism evidence="1 2">
    <name type="scientific">Pediococcus ethanolidurans</name>
    <dbReference type="NCBI Taxonomy" id="319653"/>
    <lineage>
        <taxon>Bacteria</taxon>
        <taxon>Bacillati</taxon>
        <taxon>Bacillota</taxon>
        <taxon>Bacilli</taxon>
        <taxon>Lactobacillales</taxon>
        <taxon>Lactobacillaceae</taxon>
        <taxon>Pediococcus</taxon>
    </lineage>
</organism>
<evidence type="ECO:0000313" key="2">
    <source>
        <dbReference type="Proteomes" id="UP000182818"/>
    </source>
</evidence>
<comment type="caution">
    <text evidence="1">The sequence shown here is derived from an EMBL/GenBank/DDBJ whole genome shotgun (WGS) entry which is preliminary data.</text>
</comment>
<dbReference type="EMBL" id="FOGK01000014">
    <property type="protein sequence ID" value="SER73230.1"/>
    <property type="molecule type" value="Genomic_DNA"/>
</dbReference>
<proteinExistence type="predicted"/>
<dbReference type="GeneID" id="76043854"/>
<reference evidence="1 2" key="1">
    <citation type="submission" date="2016-10" db="EMBL/GenBank/DDBJ databases">
        <authorList>
            <person name="Varghese N."/>
            <person name="Submissions S."/>
        </authorList>
    </citation>
    <scope>NUCLEOTIDE SEQUENCE [LARGE SCALE GENOMIC DNA]</scope>
    <source>
        <strain evidence="1 2">CGMCC 1.3889</strain>
    </source>
</reference>
<sequence length="80" mass="9447">MLTKFKVGMLIKCRKCDDLDFPFIGKIINILRTKLVVEILQINYQDRYKASLIQYNTVVEATNCLPIQFIRANKIKKHFK</sequence>